<accession>A0A5F8GB54</accession>
<protein>
    <recommendedName>
        <fullName evidence="7">T-box domain-containing protein</fullName>
    </recommendedName>
</protein>
<evidence type="ECO:0000256" key="1">
    <source>
        <dbReference type="ARBA" id="ARBA00023015"/>
    </source>
</evidence>
<dbReference type="InterPro" id="IPR036960">
    <property type="entry name" value="T-box_sf"/>
</dbReference>
<feature type="compositionally biased region" description="Polar residues" evidence="6">
    <location>
        <begin position="531"/>
        <end position="547"/>
    </location>
</feature>
<feature type="region of interest" description="Disordered" evidence="6">
    <location>
        <begin position="571"/>
        <end position="615"/>
    </location>
</feature>
<keyword evidence="3" id="KW-0804">Transcription</keyword>
<feature type="region of interest" description="Disordered" evidence="6">
    <location>
        <begin position="628"/>
        <end position="696"/>
    </location>
</feature>
<dbReference type="FunFam" id="2.60.40.820:FF:000019">
    <property type="entry name" value="Uncharacterized protein"/>
    <property type="match status" value="1"/>
</dbReference>
<evidence type="ECO:0000256" key="5">
    <source>
        <dbReference type="PROSITE-ProRule" id="PRU00201"/>
    </source>
</evidence>
<keyword evidence="4 5" id="KW-0539">Nucleus</keyword>
<keyword evidence="2 5" id="KW-0238">DNA-binding</keyword>
<dbReference type="STRING" id="13616.ENSMODP00000044735"/>
<dbReference type="PROSITE" id="PS50252">
    <property type="entry name" value="TBOX_3"/>
    <property type="match status" value="1"/>
</dbReference>
<reference evidence="8" key="2">
    <citation type="submission" date="2025-08" db="UniProtKB">
        <authorList>
            <consortium name="Ensembl"/>
        </authorList>
    </citation>
    <scope>IDENTIFICATION</scope>
</reference>
<dbReference type="GO" id="GO:0001708">
    <property type="term" value="P:cell fate specification"/>
    <property type="evidence" value="ECO:0000318"/>
    <property type="project" value="GO_Central"/>
</dbReference>
<comment type="subcellular location">
    <subcellularLocation>
        <location evidence="5">Nucleus</location>
    </subcellularLocation>
</comment>
<feature type="region of interest" description="Disordered" evidence="6">
    <location>
        <begin position="527"/>
        <end position="547"/>
    </location>
</feature>
<dbReference type="PANTHER" id="PTHR11267">
    <property type="entry name" value="T-BOX PROTEIN-RELATED"/>
    <property type="match status" value="1"/>
</dbReference>
<reference evidence="8" key="3">
    <citation type="submission" date="2025-09" db="UniProtKB">
        <authorList>
            <consortium name="Ensembl"/>
        </authorList>
    </citation>
    <scope>IDENTIFICATION</scope>
</reference>
<dbReference type="GO" id="GO:0005634">
    <property type="term" value="C:nucleus"/>
    <property type="evidence" value="ECO:0000318"/>
    <property type="project" value="GO_Central"/>
</dbReference>
<feature type="compositionally biased region" description="Low complexity" evidence="6">
    <location>
        <begin position="585"/>
        <end position="600"/>
    </location>
</feature>
<feature type="compositionally biased region" description="Low complexity" evidence="6">
    <location>
        <begin position="650"/>
        <end position="663"/>
    </location>
</feature>
<dbReference type="InterPro" id="IPR046360">
    <property type="entry name" value="T-box_DNA-bd"/>
</dbReference>
<dbReference type="InterPro" id="IPR001699">
    <property type="entry name" value="TF_T-box"/>
</dbReference>
<dbReference type="GO" id="GO:0072676">
    <property type="term" value="P:lymphocyte migration"/>
    <property type="evidence" value="ECO:0000318"/>
    <property type="project" value="GO_Central"/>
</dbReference>
<feature type="region of interest" description="Disordered" evidence="6">
    <location>
        <begin position="425"/>
        <end position="502"/>
    </location>
</feature>
<reference evidence="8 9" key="1">
    <citation type="journal article" date="2007" name="Nature">
        <title>Genome of the marsupial Monodelphis domestica reveals innovation in non-coding sequences.</title>
        <authorList>
            <person name="Mikkelsen T.S."/>
            <person name="Wakefield M.J."/>
            <person name="Aken B."/>
            <person name="Amemiya C.T."/>
            <person name="Chang J.L."/>
            <person name="Duke S."/>
            <person name="Garber M."/>
            <person name="Gentles A.J."/>
            <person name="Goodstadt L."/>
            <person name="Heger A."/>
            <person name="Jurka J."/>
            <person name="Kamal M."/>
            <person name="Mauceli E."/>
            <person name="Searle S.M."/>
            <person name="Sharpe T."/>
            <person name="Baker M.L."/>
            <person name="Batzer M.A."/>
            <person name="Benos P.V."/>
            <person name="Belov K."/>
            <person name="Clamp M."/>
            <person name="Cook A."/>
            <person name="Cuff J."/>
            <person name="Das R."/>
            <person name="Davidow L."/>
            <person name="Deakin J.E."/>
            <person name="Fazzari M.J."/>
            <person name="Glass J.L."/>
            <person name="Grabherr M."/>
            <person name="Greally J.M."/>
            <person name="Gu W."/>
            <person name="Hore T.A."/>
            <person name="Huttley G.A."/>
            <person name="Kleber M."/>
            <person name="Jirtle R.L."/>
            <person name="Koina E."/>
            <person name="Lee J.T."/>
            <person name="Mahony S."/>
            <person name="Marra M.A."/>
            <person name="Miller R.D."/>
            <person name="Nicholls R.D."/>
            <person name="Oda M."/>
            <person name="Papenfuss A.T."/>
            <person name="Parra Z.E."/>
            <person name="Pollock D.D."/>
            <person name="Ray D.A."/>
            <person name="Schein J.E."/>
            <person name="Speed T.P."/>
            <person name="Thompson K."/>
            <person name="VandeBerg J.L."/>
            <person name="Wade C.M."/>
            <person name="Walker J.A."/>
            <person name="Waters P.D."/>
            <person name="Webber C."/>
            <person name="Weidman J.R."/>
            <person name="Xie X."/>
            <person name="Zody M.C."/>
            <person name="Baldwin J."/>
            <person name="Abdouelleil A."/>
            <person name="Abdulkadir J."/>
            <person name="Abebe A."/>
            <person name="Abera B."/>
            <person name="Abreu J."/>
            <person name="Acer S.C."/>
            <person name="Aftuck L."/>
            <person name="Alexander A."/>
            <person name="An P."/>
            <person name="Anderson E."/>
            <person name="Anderson S."/>
            <person name="Arachi H."/>
            <person name="Azer M."/>
            <person name="Bachantsang P."/>
            <person name="Barry A."/>
            <person name="Bayul T."/>
            <person name="Berlin A."/>
            <person name="Bessette D."/>
            <person name="Bloom T."/>
            <person name="Bloom T."/>
            <person name="Boguslavskiy L."/>
            <person name="Bonnet C."/>
            <person name="Boukhgalter B."/>
            <person name="Bourzgui I."/>
            <person name="Brown A."/>
            <person name="Cahill P."/>
            <person name="Channer S."/>
            <person name="Cheshatsang Y."/>
            <person name="Chuda L."/>
            <person name="Citroen M."/>
            <person name="Collymore A."/>
            <person name="Cooke P."/>
            <person name="Costello M."/>
            <person name="D'Aco K."/>
            <person name="Daza R."/>
            <person name="De Haan G."/>
            <person name="DeGray S."/>
            <person name="DeMaso C."/>
            <person name="Dhargay N."/>
            <person name="Dooley K."/>
            <person name="Dooley E."/>
            <person name="Doricent M."/>
            <person name="Dorje P."/>
            <person name="Dorjee K."/>
            <person name="Dupes A."/>
            <person name="Elong R."/>
            <person name="Falk J."/>
            <person name="Farina A."/>
            <person name="Faro S."/>
            <person name="Ferguson D."/>
            <person name="Fisher S."/>
            <person name="Foley C.D."/>
            <person name="Franke A."/>
            <person name="Friedrich D."/>
            <person name="Gadbois L."/>
            <person name="Gearin G."/>
            <person name="Gearin C.R."/>
            <person name="Giannoukos G."/>
            <person name="Goode T."/>
            <person name="Graham J."/>
            <person name="Grandbois E."/>
            <person name="Grewal S."/>
            <person name="Gyaltsen K."/>
            <person name="Hafez N."/>
            <person name="Hagos B."/>
            <person name="Hall J."/>
            <person name="Henson C."/>
            <person name="Hollinger A."/>
            <person name="Honan T."/>
            <person name="Huard M.D."/>
            <person name="Hughes L."/>
            <person name="Hurhula B."/>
            <person name="Husby M.E."/>
            <person name="Kamat A."/>
            <person name="Kanga B."/>
            <person name="Kashin S."/>
            <person name="Khazanovich D."/>
            <person name="Kisner P."/>
            <person name="Lance K."/>
            <person name="Lara M."/>
            <person name="Lee W."/>
            <person name="Lennon N."/>
            <person name="Letendre F."/>
            <person name="LeVine R."/>
            <person name="Lipovsky A."/>
            <person name="Liu X."/>
            <person name="Liu J."/>
            <person name="Liu S."/>
            <person name="Lokyitsang T."/>
            <person name="Lokyitsang Y."/>
            <person name="Lubonja R."/>
            <person name="Lui A."/>
            <person name="MacDonald P."/>
            <person name="Magnisalis V."/>
            <person name="Maru K."/>
            <person name="Matthews C."/>
            <person name="McCusker W."/>
            <person name="McDonough S."/>
            <person name="Mehta T."/>
            <person name="Meldrim J."/>
            <person name="Meneus L."/>
            <person name="Mihai O."/>
            <person name="Mihalev A."/>
            <person name="Mihova T."/>
            <person name="Mittelman R."/>
            <person name="Mlenga V."/>
            <person name="Montmayeur A."/>
            <person name="Mulrain L."/>
            <person name="Navidi A."/>
            <person name="Naylor J."/>
            <person name="Negash T."/>
            <person name="Nguyen T."/>
            <person name="Nguyen N."/>
            <person name="Nicol R."/>
            <person name="Norbu C."/>
            <person name="Norbu N."/>
            <person name="Novod N."/>
            <person name="O'Neill B."/>
            <person name="Osman S."/>
            <person name="Markiewicz E."/>
            <person name="Oyono O.L."/>
            <person name="Patti C."/>
            <person name="Phunkhang P."/>
            <person name="Pierre F."/>
            <person name="Priest M."/>
            <person name="Raghuraman S."/>
            <person name="Rege F."/>
            <person name="Reyes R."/>
            <person name="Rise C."/>
            <person name="Rogov P."/>
            <person name="Ross K."/>
            <person name="Ryan E."/>
            <person name="Settipalli S."/>
            <person name="Shea T."/>
            <person name="Sherpa N."/>
            <person name="Shi L."/>
            <person name="Shih D."/>
            <person name="Sparrow T."/>
            <person name="Spaulding J."/>
            <person name="Stalker J."/>
            <person name="Stange-Thomann N."/>
            <person name="Stavropoulos S."/>
            <person name="Stone C."/>
            <person name="Strader C."/>
            <person name="Tesfaye S."/>
            <person name="Thomson T."/>
            <person name="Thoulutsang Y."/>
            <person name="Thoulutsang D."/>
            <person name="Topham K."/>
            <person name="Topping I."/>
            <person name="Tsamla T."/>
            <person name="Vassiliev H."/>
            <person name="Vo A."/>
            <person name="Wangchuk T."/>
            <person name="Wangdi T."/>
            <person name="Weiand M."/>
            <person name="Wilkinson J."/>
            <person name="Wilson A."/>
            <person name="Yadav S."/>
            <person name="Young G."/>
            <person name="Yu Q."/>
            <person name="Zembek L."/>
            <person name="Zhong D."/>
            <person name="Zimmer A."/>
            <person name="Zwirko Z."/>
            <person name="Jaffe D.B."/>
            <person name="Alvarez P."/>
            <person name="Brockman W."/>
            <person name="Butler J."/>
            <person name="Chin C."/>
            <person name="Gnerre S."/>
            <person name="MacCallum I."/>
            <person name="Graves J.A."/>
            <person name="Ponting C.P."/>
            <person name="Breen M."/>
            <person name="Samollow P.B."/>
            <person name="Lander E.S."/>
            <person name="Lindblad-Toh K."/>
        </authorList>
    </citation>
    <scope>NUCLEOTIDE SEQUENCE [LARGE SCALE GENOMIC DNA]</scope>
</reference>
<comment type="caution">
    <text evidence="5">Lacks conserved residue(s) required for the propagation of feature annotation.</text>
</comment>
<dbReference type="InParanoid" id="A0A5F8GB54"/>
<dbReference type="GO" id="GO:0045893">
    <property type="term" value="P:positive regulation of DNA-templated transcription"/>
    <property type="evidence" value="ECO:0007669"/>
    <property type="project" value="InterPro"/>
</dbReference>
<dbReference type="Pfam" id="PF00907">
    <property type="entry name" value="T-box"/>
    <property type="match status" value="1"/>
</dbReference>
<name>A0A5F8GB54_MONDO</name>
<dbReference type="AlphaFoldDB" id="A0A5F8GB54"/>
<evidence type="ECO:0000256" key="3">
    <source>
        <dbReference type="ARBA" id="ARBA00023163"/>
    </source>
</evidence>
<feature type="compositionally biased region" description="Polar residues" evidence="6">
    <location>
        <begin position="425"/>
        <end position="437"/>
    </location>
</feature>
<evidence type="ECO:0000259" key="7">
    <source>
        <dbReference type="PROSITE" id="PS50252"/>
    </source>
</evidence>
<dbReference type="Proteomes" id="UP000002280">
    <property type="component" value="Chromosome 3"/>
</dbReference>
<dbReference type="Gene3D" id="2.60.40.820">
    <property type="entry name" value="Transcription factor, T-box"/>
    <property type="match status" value="1"/>
</dbReference>
<feature type="compositionally biased region" description="Polar residues" evidence="6">
    <location>
        <begin position="98"/>
        <end position="109"/>
    </location>
</feature>
<feature type="compositionally biased region" description="Polar residues" evidence="6">
    <location>
        <begin position="677"/>
        <end position="690"/>
    </location>
</feature>
<evidence type="ECO:0000256" key="4">
    <source>
        <dbReference type="ARBA" id="ARBA00023242"/>
    </source>
</evidence>
<evidence type="ECO:0000313" key="8">
    <source>
        <dbReference type="Ensembl" id="ENSMODP00000044735.1"/>
    </source>
</evidence>
<evidence type="ECO:0000313" key="9">
    <source>
        <dbReference type="Proteomes" id="UP000002280"/>
    </source>
</evidence>
<feature type="compositionally biased region" description="Polar residues" evidence="6">
    <location>
        <begin position="602"/>
        <end position="614"/>
    </location>
</feature>
<feature type="domain" description="T-box" evidence="7">
    <location>
        <begin position="117"/>
        <end position="298"/>
    </location>
</feature>
<dbReference type="SMART" id="SM00425">
    <property type="entry name" value="TBOX"/>
    <property type="match status" value="1"/>
</dbReference>
<dbReference type="GO" id="GO:0006357">
    <property type="term" value="P:regulation of transcription by RNA polymerase II"/>
    <property type="evidence" value="ECO:0000318"/>
    <property type="project" value="GO_Central"/>
</dbReference>
<keyword evidence="9" id="KW-1185">Reference proteome</keyword>
<proteinExistence type="predicted"/>
<evidence type="ECO:0000256" key="6">
    <source>
        <dbReference type="SAM" id="MobiDB-lite"/>
    </source>
</evidence>
<dbReference type="GO" id="GO:0000785">
    <property type="term" value="C:chromatin"/>
    <property type="evidence" value="ECO:0000318"/>
    <property type="project" value="GO_Central"/>
</dbReference>
<feature type="compositionally biased region" description="Polar residues" evidence="6">
    <location>
        <begin position="18"/>
        <end position="33"/>
    </location>
</feature>
<evidence type="ECO:0000256" key="2">
    <source>
        <dbReference type="ARBA" id="ARBA00023125"/>
    </source>
</evidence>
<dbReference type="SUPFAM" id="SSF49417">
    <property type="entry name" value="p53-like transcription factors"/>
    <property type="match status" value="1"/>
</dbReference>
<keyword evidence="1" id="KW-0805">Transcription regulation</keyword>
<dbReference type="GeneTree" id="ENSGT00940000160397"/>
<dbReference type="GO" id="GO:0000981">
    <property type="term" value="F:DNA-binding transcription factor activity, RNA polymerase II-specific"/>
    <property type="evidence" value="ECO:0000318"/>
    <property type="project" value="GO_Central"/>
</dbReference>
<dbReference type="Ensembl" id="ENSMODT00000087534.1">
    <property type="protein sequence ID" value="ENSMODP00000044735.1"/>
    <property type="gene ID" value="ENSMODG00000043428.1"/>
</dbReference>
<dbReference type="PANTHER" id="PTHR11267:SF125">
    <property type="entry name" value="T-BOX TRANSCRIPTION FACTOR TBX21"/>
    <property type="match status" value="1"/>
</dbReference>
<organism evidence="8 9">
    <name type="scientific">Monodelphis domestica</name>
    <name type="common">Gray short-tailed opossum</name>
    <dbReference type="NCBI Taxonomy" id="13616"/>
    <lineage>
        <taxon>Eukaryota</taxon>
        <taxon>Metazoa</taxon>
        <taxon>Chordata</taxon>
        <taxon>Craniata</taxon>
        <taxon>Vertebrata</taxon>
        <taxon>Euteleostomi</taxon>
        <taxon>Mammalia</taxon>
        <taxon>Metatheria</taxon>
        <taxon>Didelphimorphia</taxon>
        <taxon>Didelphidae</taxon>
        <taxon>Monodelphis</taxon>
    </lineage>
</organism>
<dbReference type="GO" id="GO:0000978">
    <property type="term" value="F:RNA polymerase II cis-regulatory region sequence-specific DNA binding"/>
    <property type="evidence" value="ECO:0000318"/>
    <property type="project" value="GO_Central"/>
</dbReference>
<dbReference type="PRINTS" id="PR00937">
    <property type="entry name" value="TBOX"/>
</dbReference>
<feature type="compositionally biased region" description="Basic and acidic residues" evidence="6">
    <location>
        <begin position="1"/>
        <end position="17"/>
    </location>
</feature>
<feature type="region of interest" description="Disordered" evidence="6">
    <location>
        <begin position="1"/>
        <end position="109"/>
    </location>
</feature>
<sequence>MPEAKKYRTRLRDRQRFSSDQPDPGSSLSTRGAESTCRPNDDSSTEGNRVAQGILSASCPGLLQPAQNDTAPKGIDPGSCQDPPGSEANGSLGPRLDAQNSLHIPGTSSSGKLKVRLCNHALWLQFSRQQNEMILSKQGRNMFPFLVYKIQGMDPSALYHVFIGVKPVDKHHWRYQKGQWLPLKDENGEDKLPGNRFYQHPDSPNTGAHWMDREIAFKNLKLTNKETACKNGSQAPILLKSLHKYQPRLHIEEVSDASFSRHNFTFPDTEFITVTAYQNPGIRRLKIQNNPFASGFRRKPSCPGESLQKSPPAGECSGSTSSPTALLVSNYPLQVQQGPGQEKDCDFMCGSQSPSGQLYETSDSRSTTSLVLPLTGEGLNPDLLPCTSQNDVSYHPSTDTPITQGNWSCSLSNCTSNENGMECFNSPNAMPQKAGTQSEEEERLQDQLFSSSYSNLSDVSNLGQRPSKKRCLSPVDSDKYSSTSAWKTREQEKGLGASESSGNNFHEAVAEGSCYPVVLQEDTDQTKEMMNPTSGNSIQETQSPSELPSDSIDMVLHAALCDLFPDSYPPAMANDHRPGTHITQGNWSSSLSNSTSNGNGMESLQSGNAMTQQGGIEEEEKLQEALCPSIPSSPSDVSHLGQRPSKKRCLSPLDSAKDSSASAWKTREQENKYLGASESTGNNTHYTILLQNKKKR</sequence>
<feature type="region of interest" description="Disordered" evidence="6">
    <location>
        <begin position="296"/>
        <end position="321"/>
    </location>
</feature>
<feature type="compositionally biased region" description="Low complexity" evidence="6">
    <location>
        <begin position="450"/>
        <end position="462"/>
    </location>
</feature>
<dbReference type="InterPro" id="IPR008967">
    <property type="entry name" value="p53-like_TF_DNA-bd_sf"/>
</dbReference>